<accession>A0A838BV79</accession>
<name>A0A838BV79_9HYPH</name>
<evidence type="ECO:0000313" key="2">
    <source>
        <dbReference type="Proteomes" id="UP000572984"/>
    </source>
</evidence>
<dbReference type="RefSeq" id="WP_181054757.1">
    <property type="nucleotide sequence ID" value="NZ_JACDXJ010000003.1"/>
</dbReference>
<protein>
    <submittedName>
        <fullName evidence="1">Uncharacterized protein</fullName>
    </submittedName>
</protein>
<organism evidence="1 2">
    <name type="scientific">Microvirga mediterraneensis</name>
    <dbReference type="NCBI Taxonomy" id="2754695"/>
    <lineage>
        <taxon>Bacteria</taxon>
        <taxon>Pseudomonadati</taxon>
        <taxon>Pseudomonadota</taxon>
        <taxon>Alphaproteobacteria</taxon>
        <taxon>Hyphomicrobiales</taxon>
        <taxon>Methylobacteriaceae</taxon>
        <taxon>Microvirga</taxon>
    </lineage>
</organism>
<gene>
    <name evidence="1" type="ORF">H0S73_24035</name>
</gene>
<dbReference type="AlphaFoldDB" id="A0A838BV79"/>
<comment type="caution">
    <text evidence="1">The sequence shown here is derived from an EMBL/GenBank/DDBJ whole genome shotgun (WGS) entry which is preliminary data.</text>
</comment>
<dbReference type="Proteomes" id="UP000572984">
    <property type="component" value="Unassembled WGS sequence"/>
</dbReference>
<reference evidence="1 2" key="1">
    <citation type="submission" date="2020-07" db="EMBL/GenBank/DDBJ databases">
        <title>Draft genome and description of Microvirga mediterraneensis Marseille-Q2068 sp. nov.</title>
        <authorList>
            <person name="Boxberger M."/>
        </authorList>
    </citation>
    <scope>NUCLEOTIDE SEQUENCE [LARGE SCALE GENOMIC DNA]</scope>
    <source>
        <strain evidence="1 2">Marseille-Q2068</strain>
    </source>
</reference>
<keyword evidence="2" id="KW-1185">Reference proteome</keyword>
<evidence type="ECO:0000313" key="1">
    <source>
        <dbReference type="EMBL" id="MBA1159160.1"/>
    </source>
</evidence>
<dbReference type="EMBL" id="JACDXJ010000003">
    <property type="protein sequence ID" value="MBA1159160.1"/>
    <property type="molecule type" value="Genomic_DNA"/>
</dbReference>
<sequence>MTTDYIDRCCEQTAADIARLQVLNRRQADLAGALASMFDEQELPAFRTLAGIERTTRLQWQTHGRPEVSRAFQTIHGRSAAGGHRFT</sequence>
<proteinExistence type="predicted"/>